<protein>
    <submittedName>
        <fullName evidence="2">Uncharacterized protein</fullName>
    </submittedName>
</protein>
<dbReference type="InterPro" id="IPR052579">
    <property type="entry name" value="Zinc_finger_SWIM"/>
</dbReference>
<dbReference type="PANTHER" id="PTHR31569">
    <property type="entry name" value="SWIM-TYPE DOMAIN-CONTAINING PROTEIN"/>
    <property type="match status" value="1"/>
</dbReference>
<dbReference type="GO" id="GO:0010106">
    <property type="term" value="P:cellular response to iron ion starvation"/>
    <property type="evidence" value="ECO:0007669"/>
    <property type="project" value="InterPro"/>
</dbReference>
<dbReference type="AlphaFoldDB" id="A0A2G5D0C2"/>
<dbReference type="Proteomes" id="UP000230069">
    <property type="component" value="Unassembled WGS sequence"/>
</dbReference>
<feature type="compositionally biased region" description="Basic and acidic residues" evidence="1">
    <location>
        <begin position="97"/>
        <end position="110"/>
    </location>
</feature>
<dbReference type="InterPro" id="IPR014842">
    <property type="entry name" value="AFT"/>
</dbReference>
<dbReference type="GO" id="GO:0000981">
    <property type="term" value="F:DNA-binding transcription factor activity, RNA polymerase II-specific"/>
    <property type="evidence" value="ECO:0007669"/>
    <property type="project" value="InterPro"/>
</dbReference>
<dbReference type="PANTHER" id="PTHR31569:SF4">
    <property type="entry name" value="SWIM-TYPE DOMAIN-CONTAINING PROTEIN"/>
    <property type="match status" value="1"/>
</dbReference>
<dbReference type="GO" id="GO:0045944">
    <property type="term" value="P:positive regulation of transcription by RNA polymerase II"/>
    <property type="evidence" value="ECO:0007669"/>
    <property type="project" value="InterPro"/>
</dbReference>
<evidence type="ECO:0000256" key="1">
    <source>
        <dbReference type="SAM" id="MobiDB-lite"/>
    </source>
</evidence>
<accession>A0A2G5D0C2</accession>
<feature type="region of interest" description="Disordered" evidence="1">
    <location>
        <begin position="652"/>
        <end position="671"/>
    </location>
</feature>
<feature type="region of interest" description="Disordered" evidence="1">
    <location>
        <begin position="92"/>
        <end position="119"/>
    </location>
</feature>
<dbReference type="InParanoid" id="A0A2G5D0C2"/>
<name>A0A2G5D0C2_AQUCA</name>
<dbReference type="STRING" id="218851.A0A2G5D0C2"/>
<proteinExistence type="predicted"/>
<sequence>MKELQETTKSEIESISNLPLDVDIKANSFLCEQIHVVSSQQVFETRLDLIQWAQKIGLTCGIVVVVFKSENASSDGTRRLYLACERSGMYRDHRKKEKNDNREKVDEKEKKGKNKLRRTGTKKNNCPFRLKGVFVRGSEDKWKVEVLCARHNYGLAISFERHSYVGRLRPEQEKLVFDLMKTWVEPKYVLYIIKDSDLNNSSTIRHIYNAKQKQRKLEKADKTELRCLQGLLGENISVDVIVTDRDRALMNAADVIFPTVVKFLCRWHISRDVLAKGKRLIRDWNTSNDVLTTEKKDKQDKDMAETLCDKWANVVLATTEAEYIHQLGELENEFKRWPKFIHYLHQTWLGYERFIAAWTDQHMHFGNTSTNRVECAHASLKRALKSSKYDFLGMWEMIHPSLTVQITEITASFVGGLLYVKHEHNILCFQNIRGIVSLNALDLIVEEMKRCGYGDKIHLDEINEFWKKLSITVVDVDLSDLEVRPEFLALINRYKNSTTDQKTFMLKQMFKLGKPQCSGLLQPLEYNKMFGGEEQVNTLLDILDAFDSPCPRKNWFFLPYMGYLVASRYHHMLVYISPKACLTFVPLRIAPPSKKQKVLAISHINDNHFVPLKLKYRCPIPEPVPFWKKFHHRDADKWENLLKHRNRAFKEIGDNKGQTQEGSYDQPIVLE</sequence>
<evidence type="ECO:0000313" key="3">
    <source>
        <dbReference type="Proteomes" id="UP000230069"/>
    </source>
</evidence>
<dbReference type="OrthoDB" id="2422440at2759"/>
<evidence type="ECO:0000313" key="2">
    <source>
        <dbReference type="EMBL" id="PIA36972.1"/>
    </source>
</evidence>
<organism evidence="2 3">
    <name type="scientific">Aquilegia coerulea</name>
    <name type="common">Rocky mountain columbine</name>
    <dbReference type="NCBI Taxonomy" id="218851"/>
    <lineage>
        <taxon>Eukaryota</taxon>
        <taxon>Viridiplantae</taxon>
        <taxon>Streptophyta</taxon>
        <taxon>Embryophyta</taxon>
        <taxon>Tracheophyta</taxon>
        <taxon>Spermatophyta</taxon>
        <taxon>Magnoliopsida</taxon>
        <taxon>Ranunculales</taxon>
        <taxon>Ranunculaceae</taxon>
        <taxon>Thalictroideae</taxon>
        <taxon>Aquilegia</taxon>
    </lineage>
</organism>
<dbReference type="EMBL" id="KZ305048">
    <property type="protein sequence ID" value="PIA36972.1"/>
    <property type="molecule type" value="Genomic_DNA"/>
</dbReference>
<reference evidence="2 3" key="1">
    <citation type="submission" date="2017-09" db="EMBL/GenBank/DDBJ databases">
        <title>WGS assembly of Aquilegia coerulea Goldsmith.</title>
        <authorList>
            <person name="Hodges S."/>
            <person name="Kramer E."/>
            <person name="Nordborg M."/>
            <person name="Tomkins J."/>
            <person name="Borevitz J."/>
            <person name="Derieg N."/>
            <person name="Yan J."/>
            <person name="Mihaltcheva S."/>
            <person name="Hayes R.D."/>
            <person name="Rokhsar D."/>
        </authorList>
    </citation>
    <scope>NUCLEOTIDE SEQUENCE [LARGE SCALE GENOMIC DNA]</scope>
    <source>
        <strain evidence="3">cv. Goldsmith</strain>
    </source>
</reference>
<gene>
    <name evidence="2" type="ORF">AQUCO_03100011v1</name>
</gene>
<dbReference type="Pfam" id="PF08731">
    <property type="entry name" value="AFT"/>
    <property type="match status" value="1"/>
</dbReference>
<keyword evidence="3" id="KW-1185">Reference proteome</keyword>